<dbReference type="InterPro" id="IPR012551">
    <property type="entry name" value="DUF1707_SHOCT-like"/>
</dbReference>
<dbReference type="PANTHER" id="PTHR40763">
    <property type="entry name" value="MEMBRANE PROTEIN-RELATED"/>
    <property type="match status" value="1"/>
</dbReference>
<feature type="transmembrane region" description="Helical" evidence="2">
    <location>
        <begin position="100"/>
        <end position="121"/>
    </location>
</feature>
<name>A0A7K3WDK9_9ACTN</name>
<feature type="compositionally biased region" description="Gly residues" evidence="1">
    <location>
        <begin position="163"/>
        <end position="178"/>
    </location>
</feature>
<dbReference type="Proteomes" id="UP000470470">
    <property type="component" value="Unassembled WGS sequence"/>
</dbReference>
<proteinExistence type="predicted"/>
<dbReference type="Pfam" id="PF08044">
    <property type="entry name" value="DUF1707"/>
    <property type="match status" value="1"/>
</dbReference>
<keyword evidence="5" id="KW-1185">Reference proteome</keyword>
<protein>
    <submittedName>
        <fullName evidence="4">DUF1707 domain-containing protein</fullName>
    </submittedName>
</protein>
<organism evidence="4 5">
    <name type="scientific">Goekera deserti</name>
    <dbReference type="NCBI Taxonomy" id="2497753"/>
    <lineage>
        <taxon>Bacteria</taxon>
        <taxon>Bacillati</taxon>
        <taxon>Actinomycetota</taxon>
        <taxon>Actinomycetes</taxon>
        <taxon>Geodermatophilales</taxon>
        <taxon>Geodermatophilaceae</taxon>
        <taxon>Goekera</taxon>
    </lineage>
</organism>
<feature type="domain" description="DUF1707" evidence="3">
    <location>
        <begin position="1"/>
        <end position="53"/>
    </location>
</feature>
<sequence length="178" mass="18382">MRVSDGEREAVVGRLRVAMDEGRLDLYEYDRRIALAYQSVTYGDLEPLVADLPAGGLPPPPGLPAGGLPAAGLAASRSGAGPARVLTPGVVEDMHLSLKVLWAVWGAALTINLTVWLLVSLSTGDAAYFWPMWLLVPGVVLGGVTVGVHEVRRRSGPTHTGPSGTGRGLPAGGSSGPA</sequence>
<comment type="caution">
    <text evidence="4">The sequence shown here is derived from an EMBL/GenBank/DDBJ whole genome shotgun (WGS) entry which is preliminary data.</text>
</comment>
<evidence type="ECO:0000259" key="3">
    <source>
        <dbReference type="Pfam" id="PF08044"/>
    </source>
</evidence>
<keyword evidence="2" id="KW-0812">Transmembrane</keyword>
<keyword evidence="2" id="KW-1133">Transmembrane helix</keyword>
<dbReference type="PANTHER" id="PTHR40763:SF4">
    <property type="entry name" value="DUF1707 DOMAIN-CONTAINING PROTEIN"/>
    <property type="match status" value="1"/>
</dbReference>
<feature type="transmembrane region" description="Helical" evidence="2">
    <location>
        <begin position="127"/>
        <end position="148"/>
    </location>
</feature>
<accession>A0A7K3WDK9</accession>
<dbReference type="AlphaFoldDB" id="A0A7K3WDK9"/>
<keyword evidence="2" id="KW-0472">Membrane</keyword>
<feature type="region of interest" description="Disordered" evidence="1">
    <location>
        <begin position="153"/>
        <end position="178"/>
    </location>
</feature>
<evidence type="ECO:0000256" key="2">
    <source>
        <dbReference type="SAM" id="Phobius"/>
    </source>
</evidence>
<dbReference type="RefSeq" id="WP_152727807.1">
    <property type="nucleotide sequence ID" value="NZ_JAABOZ010000001.1"/>
</dbReference>
<evidence type="ECO:0000313" key="5">
    <source>
        <dbReference type="Proteomes" id="UP000470470"/>
    </source>
</evidence>
<reference evidence="4 5" key="1">
    <citation type="submission" date="2020-02" db="EMBL/GenBank/DDBJ databases">
        <title>The whole genome sequence of CPCC 205119.</title>
        <authorList>
            <person name="Jiang Z."/>
        </authorList>
    </citation>
    <scope>NUCLEOTIDE SEQUENCE [LARGE SCALE GENOMIC DNA]</scope>
    <source>
        <strain evidence="4 5">CPCC 205119</strain>
    </source>
</reference>
<evidence type="ECO:0000256" key="1">
    <source>
        <dbReference type="SAM" id="MobiDB-lite"/>
    </source>
</evidence>
<dbReference type="EMBL" id="JAAGWK010000015">
    <property type="protein sequence ID" value="NEL54565.1"/>
    <property type="molecule type" value="Genomic_DNA"/>
</dbReference>
<gene>
    <name evidence="4" type="ORF">G1H19_11185</name>
</gene>
<evidence type="ECO:0000313" key="4">
    <source>
        <dbReference type="EMBL" id="NEL54565.1"/>
    </source>
</evidence>